<name>A0A6A5T9Q1_9PLEO</name>
<reference evidence="6" key="1">
    <citation type="journal article" date="2020" name="Stud. Mycol.">
        <title>101 Dothideomycetes genomes: a test case for predicting lifestyles and emergence of pathogens.</title>
        <authorList>
            <person name="Haridas S."/>
            <person name="Albert R."/>
            <person name="Binder M."/>
            <person name="Bloem J."/>
            <person name="Labutti K."/>
            <person name="Salamov A."/>
            <person name="Andreopoulos B."/>
            <person name="Baker S."/>
            <person name="Barry K."/>
            <person name="Bills G."/>
            <person name="Bluhm B."/>
            <person name="Cannon C."/>
            <person name="Castanera R."/>
            <person name="Culley D."/>
            <person name="Daum C."/>
            <person name="Ezra D."/>
            <person name="Gonzalez J."/>
            <person name="Henrissat B."/>
            <person name="Kuo A."/>
            <person name="Liang C."/>
            <person name="Lipzen A."/>
            <person name="Lutzoni F."/>
            <person name="Magnuson J."/>
            <person name="Mondo S."/>
            <person name="Nolan M."/>
            <person name="Ohm R."/>
            <person name="Pangilinan J."/>
            <person name="Park H.-J."/>
            <person name="Ramirez L."/>
            <person name="Alfaro M."/>
            <person name="Sun H."/>
            <person name="Tritt A."/>
            <person name="Yoshinaga Y."/>
            <person name="Zwiers L.-H."/>
            <person name="Turgeon B."/>
            <person name="Goodwin S."/>
            <person name="Spatafora J."/>
            <person name="Crous P."/>
            <person name="Grigoriev I."/>
        </authorList>
    </citation>
    <scope>NUCLEOTIDE SEQUENCE</scope>
    <source>
        <strain evidence="6">CBS 161.51</strain>
    </source>
</reference>
<dbReference type="Pfam" id="PF04479">
    <property type="entry name" value="RTA1"/>
    <property type="match status" value="1"/>
</dbReference>
<protein>
    <submittedName>
        <fullName evidence="6">RTA1 like protein</fullName>
    </submittedName>
</protein>
<evidence type="ECO:0000313" key="6">
    <source>
        <dbReference type="EMBL" id="KAF1947476.1"/>
    </source>
</evidence>
<evidence type="ECO:0000256" key="2">
    <source>
        <dbReference type="ARBA" id="ARBA00022692"/>
    </source>
</evidence>
<evidence type="ECO:0000256" key="4">
    <source>
        <dbReference type="ARBA" id="ARBA00023136"/>
    </source>
</evidence>
<organism evidence="6 7">
    <name type="scientific">Clathrospora elynae</name>
    <dbReference type="NCBI Taxonomy" id="706981"/>
    <lineage>
        <taxon>Eukaryota</taxon>
        <taxon>Fungi</taxon>
        <taxon>Dikarya</taxon>
        <taxon>Ascomycota</taxon>
        <taxon>Pezizomycotina</taxon>
        <taxon>Dothideomycetes</taxon>
        <taxon>Pleosporomycetidae</taxon>
        <taxon>Pleosporales</taxon>
        <taxon>Diademaceae</taxon>
        <taxon>Clathrospora</taxon>
    </lineage>
</organism>
<feature type="transmembrane region" description="Helical" evidence="5">
    <location>
        <begin position="154"/>
        <end position="176"/>
    </location>
</feature>
<feature type="transmembrane region" description="Helical" evidence="5">
    <location>
        <begin position="12"/>
        <end position="35"/>
    </location>
</feature>
<dbReference type="PANTHER" id="PTHR31465">
    <property type="entry name" value="PROTEIN RTA1-RELATED"/>
    <property type="match status" value="1"/>
</dbReference>
<evidence type="ECO:0000256" key="3">
    <source>
        <dbReference type="ARBA" id="ARBA00022989"/>
    </source>
</evidence>
<evidence type="ECO:0000256" key="1">
    <source>
        <dbReference type="ARBA" id="ARBA00004141"/>
    </source>
</evidence>
<feature type="transmembrane region" description="Helical" evidence="5">
    <location>
        <begin position="78"/>
        <end position="100"/>
    </location>
</feature>
<dbReference type="OrthoDB" id="3358017at2759"/>
<feature type="transmembrane region" description="Helical" evidence="5">
    <location>
        <begin position="47"/>
        <end position="66"/>
    </location>
</feature>
<dbReference type="EMBL" id="ML975998">
    <property type="protein sequence ID" value="KAF1947476.1"/>
    <property type="molecule type" value="Genomic_DNA"/>
</dbReference>
<keyword evidence="4 5" id="KW-0472">Membrane</keyword>
<dbReference type="AlphaFoldDB" id="A0A6A5T9Q1"/>
<keyword evidence="3 5" id="KW-1133">Transmembrane helix</keyword>
<keyword evidence="7" id="KW-1185">Reference proteome</keyword>
<evidence type="ECO:0000256" key="5">
    <source>
        <dbReference type="SAM" id="Phobius"/>
    </source>
</evidence>
<keyword evidence="2 5" id="KW-0812">Transmembrane</keyword>
<feature type="transmembrane region" description="Helical" evidence="5">
    <location>
        <begin position="233"/>
        <end position="252"/>
    </location>
</feature>
<dbReference type="GO" id="GO:0016020">
    <property type="term" value="C:membrane"/>
    <property type="evidence" value="ECO:0007669"/>
    <property type="project" value="UniProtKB-SubCell"/>
</dbReference>
<dbReference type="Proteomes" id="UP000800038">
    <property type="component" value="Unassembled WGS sequence"/>
</dbReference>
<dbReference type="InterPro" id="IPR007568">
    <property type="entry name" value="RTA1"/>
</dbReference>
<sequence>MSDSEAVPKYVLWPYTPSIAGSAIAAAVMFILFGIHTFRLVKNRTWFCIPLVIGAACETIGYSARAAAHSNTKSTTPYIIQSTLILLPPILFAASIYMILGRVMLRTGSAGYAVIRATWVTRIFVSGDILCFLIQAGGAGMLVSGSGSNLGESIILAGLILQIVIFAFFVAVAGIWHARLCAKPTTATAEVPWKRYVLCLYAASMCITIRNLCRVVEYGIGKDGYLLSHDWPLYVYDFLPMVVTLGVCVAWYDPNITPGRKTDIEFNARR</sequence>
<comment type="subcellular location">
    <subcellularLocation>
        <location evidence="1">Membrane</location>
        <topology evidence="1">Multi-pass membrane protein</topology>
    </subcellularLocation>
</comment>
<evidence type="ECO:0000313" key="7">
    <source>
        <dbReference type="Proteomes" id="UP000800038"/>
    </source>
</evidence>
<gene>
    <name evidence="6" type="ORF">EJ02DRAFT_440302</name>
</gene>
<feature type="transmembrane region" description="Helical" evidence="5">
    <location>
        <begin position="196"/>
        <end position="213"/>
    </location>
</feature>
<dbReference type="PANTHER" id="PTHR31465:SF35">
    <property type="entry name" value="RTA1 DOMAIN PROTEIN-RELATED"/>
    <property type="match status" value="1"/>
</dbReference>
<proteinExistence type="predicted"/>
<feature type="transmembrane region" description="Helical" evidence="5">
    <location>
        <begin position="120"/>
        <end position="142"/>
    </location>
</feature>
<accession>A0A6A5T9Q1</accession>